<evidence type="ECO:0000313" key="1">
    <source>
        <dbReference type="EMBL" id="BCJ45350.1"/>
    </source>
</evidence>
<proteinExistence type="predicted"/>
<accession>A0ABM7M1D4</accession>
<dbReference type="Proteomes" id="UP000676967">
    <property type="component" value="Chromosome"/>
</dbReference>
<name>A0ABM7M1D4_9ACTN</name>
<dbReference type="EMBL" id="AP023356">
    <property type="protein sequence ID" value="BCJ45350.1"/>
    <property type="molecule type" value="Genomic_DNA"/>
</dbReference>
<evidence type="ECO:0000313" key="2">
    <source>
        <dbReference type="Proteomes" id="UP000676967"/>
    </source>
</evidence>
<dbReference type="RefSeq" id="WP_189336343.1">
    <property type="nucleotide sequence ID" value="NZ_AP023356.1"/>
</dbReference>
<gene>
    <name evidence="1" type="ORF">Aiant_60070</name>
</gene>
<organism evidence="1 2">
    <name type="scientific">Actinoplanes ianthinogenes</name>
    <dbReference type="NCBI Taxonomy" id="122358"/>
    <lineage>
        <taxon>Bacteria</taxon>
        <taxon>Bacillati</taxon>
        <taxon>Actinomycetota</taxon>
        <taxon>Actinomycetes</taxon>
        <taxon>Micromonosporales</taxon>
        <taxon>Micromonosporaceae</taxon>
        <taxon>Actinoplanes</taxon>
    </lineage>
</organism>
<keyword evidence="2" id="KW-1185">Reference proteome</keyword>
<sequence length="84" mass="9401">MLDRLRRAIRPIFRHADGTLIIPDSALYAAIDAQLRMVAKIPADQRTQADWDYADRMLLDRLAVGQPRPAPLVRPAVPVISGRS</sequence>
<protein>
    <submittedName>
        <fullName evidence="1">Uncharacterized protein</fullName>
    </submittedName>
</protein>
<reference evidence="1 2" key="1">
    <citation type="submission" date="2020-08" db="EMBL/GenBank/DDBJ databases">
        <title>Whole genome shotgun sequence of Actinoplanes ianthinogenes NBRC 13996.</title>
        <authorList>
            <person name="Komaki H."/>
            <person name="Tamura T."/>
        </authorList>
    </citation>
    <scope>NUCLEOTIDE SEQUENCE [LARGE SCALE GENOMIC DNA]</scope>
    <source>
        <strain evidence="1 2">NBRC 13996</strain>
    </source>
</reference>